<reference evidence="1 2" key="1">
    <citation type="journal article" date="2019" name="Nat. Med.">
        <title>A library of human gut bacterial isolates paired with longitudinal multiomics data enables mechanistic microbiome research.</title>
        <authorList>
            <person name="Poyet M."/>
            <person name="Groussin M."/>
            <person name="Gibbons S.M."/>
            <person name="Avila-Pacheco J."/>
            <person name="Jiang X."/>
            <person name="Kearney S.M."/>
            <person name="Perrotta A.R."/>
            <person name="Berdy B."/>
            <person name="Zhao S."/>
            <person name="Lieberman T.D."/>
            <person name="Swanson P.K."/>
            <person name="Smith M."/>
            <person name="Roesemann S."/>
            <person name="Alexander J.E."/>
            <person name="Rich S.A."/>
            <person name="Livny J."/>
            <person name="Vlamakis H."/>
            <person name="Clish C."/>
            <person name="Bullock K."/>
            <person name="Deik A."/>
            <person name="Scott J."/>
            <person name="Pierce K.A."/>
            <person name="Xavier R.J."/>
            <person name="Alm E.J."/>
        </authorList>
    </citation>
    <scope>NUCLEOTIDE SEQUENCE [LARGE SCALE GENOMIC DNA]</scope>
    <source>
        <strain evidence="1 2">BIOML-A5</strain>
    </source>
</reference>
<dbReference type="SUPFAM" id="SSF46785">
    <property type="entry name" value="Winged helix' DNA-binding domain"/>
    <property type="match status" value="1"/>
</dbReference>
<dbReference type="Proteomes" id="UP000429811">
    <property type="component" value="Unassembled WGS sequence"/>
</dbReference>
<comment type="caution">
    <text evidence="1">The sequence shown here is derived from an EMBL/GenBank/DDBJ whole genome shotgun (WGS) entry which is preliminary data.</text>
</comment>
<gene>
    <name evidence="1" type="ORF">GKE90_15890</name>
</gene>
<sequence length="107" mass="11984">MAYFDDMTEQEIRQNKAIRGYIVRALAKGNQNSLLVRQITNALLADNLITVPDISKQLSYLEDGGYIEFTDKRATAYNAYRRDAVIQLTKAGVDLVEGTRDDPGVDV</sequence>
<dbReference type="EMBL" id="WKPO01000026">
    <property type="protein sequence ID" value="MSB50164.1"/>
    <property type="molecule type" value="Genomic_DNA"/>
</dbReference>
<evidence type="ECO:0008006" key="3">
    <source>
        <dbReference type="Google" id="ProtNLM"/>
    </source>
</evidence>
<name>A0A6I2RSI6_FLAPL</name>
<dbReference type="InterPro" id="IPR036390">
    <property type="entry name" value="WH_DNA-bd_sf"/>
</dbReference>
<protein>
    <recommendedName>
        <fullName evidence="3">ArsR family transcriptional regulator</fullName>
    </recommendedName>
</protein>
<dbReference type="RefSeq" id="WP_008982025.1">
    <property type="nucleotide sequence ID" value="NZ_WKPO01000026.1"/>
</dbReference>
<accession>A0A6I2RSI6</accession>
<organism evidence="1 2">
    <name type="scientific">Flavonifractor plautii</name>
    <name type="common">Fusobacterium plautii</name>
    <dbReference type="NCBI Taxonomy" id="292800"/>
    <lineage>
        <taxon>Bacteria</taxon>
        <taxon>Bacillati</taxon>
        <taxon>Bacillota</taxon>
        <taxon>Clostridia</taxon>
        <taxon>Eubacteriales</taxon>
        <taxon>Oscillospiraceae</taxon>
        <taxon>Flavonifractor</taxon>
    </lineage>
</organism>
<proteinExistence type="predicted"/>
<evidence type="ECO:0000313" key="1">
    <source>
        <dbReference type="EMBL" id="MSB50164.1"/>
    </source>
</evidence>
<dbReference type="AlphaFoldDB" id="A0A6I2RSI6"/>
<evidence type="ECO:0000313" key="2">
    <source>
        <dbReference type="Proteomes" id="UP000429811"/>
    </source>
</evidence>